<evidence type="ECO:0000259" key="1">
    <source>
        <dbReference type="Pfam" id="PF02893"/>
    </source>
</evidence>
<gene>
    <name evidence="2" type="ORF">CN611_27610</name>
</gene>
<evidence type="ECO:0000313" key="2">
    <source>
        <dbReference type="EMBL" id="PEM46314.1"/>
    </source>
</evidence>
<dbReference type="AlphaFoldDB" id="A0A2A8DQ11"/>
<evidence type="ECO:0000313" key="3">
    <source>
        <dbReference type="Proteomes" id="UP000220621"/>
    </source>
</evidence>
<dbReference type="EMBL" id="NUDL01000113">
    <property type="protein sequence ID" value="PEM46314.1"/>
    <property type="molecule type" value="Genomic_DNA"/>
</dbReference>
<dbReference type="Pfam" id="PF02893">
    <property type="entry name" value="GRAM"/>
    <property type="match status" value="1"/>
</dbReference>
<dbReference type="InterPro" id="IPR004182">
    <property type="entry name" value="GRAM"/>
</dbReference>
<dbReference type="RefSeq" id="WP_098103419.1">
    <property type="nucleotide sequence ID" value="NZ_JAOPSB010000027.1"/>
</dbReference>
<proteinExistence type="predicted"/>
<comment type="caution">
    <text evidence="2">The sequence shown here is derived from an EMBL/GenBank/DDBJ whole genome shotgun (WGS) entry which is preliminary data.</text>
</comment>
<feature type="domain" description="GRAM" evidence="1">
    <location>
        <begin position="10"/>
        <end position="123"/>
    </location>
</feature>
<protein>
    <recommendedName>
        <fullName evidence="1">GRAM domain-containing protein</fullName>
    </recommendedName>
</protein>
<dbReference type="InterPro" id="IPR011993">
    <property type="entry name" value="PH-like_dom_sf"/>
</dbReference>
<sequence length="135" mass="15568">MSLKEHAMKEFQEKMNSNESLQGMITTYYEMQNGISGLVGVPNGNSTPVQGILAYTERQLLFYSEVFGKLPISLQIPFHKINEIKEKKQAFALFKTIPAIAVSHEDQDVFSTRGDKEEFVRLKEFFEKVKYMSNY</sequence>
<name>A0A2A8DQ11_9BACI</name>
<dbReference type="Gene3D" id="2.30.29.30">
    <property type="entry name" value="Pleckstrin-homology domain (PH domain)/Phosphotyrosine-binding domain (PTB)"/>
    <property type="match status" value="1"/>
</dbReference>
<accession>A0A2A8DQ11</accession>
<organism evidence="2 3">
    <name type="scientific">Bacillus wiedmannii</name>
    <dbReference type="NCBI Taxonomy" id="1890302"/>
    <lineage>
        <taxon>Bacteria</taxon>
        <taxon>Bacillati</taxon>
        <taxon>Bacillota</taxon>
        <taxon>Bacilli</taxon>
        <taxon>Bacillales</taxon>
        <taxon>Bacillaceae</taxon>
        <taxon>Bacillus</taxon>
        <taxon>Bacillus cereus group</taxon>
    </lineage>
</organism>
<reference evidence="2 3" key="1">
    <citation type="submission" date="2017-09" db="EMBL/GenBank/DDBJ databases">
        <title>Large-scale bioinformatics analysis of Bacillus genomes uncovers conserved roles of natural products in bacterial physiology.</title>
        <authorList>
            <consortium name="Agbiome Team Llc"/>
            <person name="Bleich R.M."/>
            <person name="Grubbs K.J."/>
            <person name="Santa Maria K.C."/>
            <person name="Allen S.E."/>
            <person name="Farag S."/>
            <person name="Shank E.A."/>
            <person name="Bowers A."/>
        </authorList>
    </citation>
    <scope>NUCLEOTIDE SEQUENCE [LARGE SCALE GENOMIC DNA]</scope>
    <source>
        <strain evidence="2 3">AFS010764</strain>
    </source>
</reference>
<dbReference type="Proteomes" id="UP000220621">
    <property type="component" value="Unassembled WGS sequence"/>
</dbReference>